<accession>A0A150G9W6</accession>
<evidence type="ECO:0000313" key="3">
    <source>
        <dbReference type="Proteomes" id="UP000075714"/>
    </source>
</evidence>
<dbReference type="PANTHER" id="PTHR44216">
    <property type="entry name" value="PROTEIN O-MANNOSYL-TRANSFERASE TMTC2"/>
    <property type="match status" value="1"/>
</dbReference>
<name>A0A150G9W6_GONPE</name>
<dbReference type="Gene3D" id="1.25.40.10">
    <property type="entry name" value="Tetratricopeptide repeat domain"/>
    <property type="match status" value="2"/>
</dbReference>
<dbReference type="EMBL" id="LSYV01000047">
    <property type="protein sequence ID" value="KXZ46140.1"/>
    <property type="molecule type" value="Genomic_DNA"/>
</dbReference>
<dbReference type="InterPro" id="IPR052384">
    <property type="entry name" value="TMTC_O-mannosyltransferase"/>
</dbReference>
<dbReference type="OrthoDB" id="3647at2759"/>
<dbReference type="AlphaFoldDB" id="A0A150G9W6"/>
<dbReference type="PANTHER" id="PTHR44216:SF3">
    <property type="entry name" value="PROTEIN O-MANNOSYL-TRANSFERASE TMTC2"/>
    <property type="match status" value="1"/>
</dbReference>
<evidence type="ECO:0000256" key="1">
    <source>
        <dbReference type="PROSITE-ProRule" id="PRU00339"/>
    </source>
</evidence>
<reference evidence="3" key="1">
    <citation type="journal article" date="2016" name="Nat. Commun.">
        <title>The Gonium pectorale genome demonstrates co-option of cell cycle regulation during the evolution of multicellularity.</title>
        <authorList>
            <person name="Hanschen E.R."/>
            <person name="Marriage T.N."/>
            <person name="Ferris P.J."/>
            <person name="Hamaji T."/>
            <person name="Toyoda A."/>
            <person name="Fujiyama A."/>
            <person name="Neme R."/>
            <person name="Noguchi H."/>
            <person name="Minakuchi Y."/>
            <person name="Suzuki M."/>
            <person name="Kawai-Toyooka H."/>
            <person name="Smith D.R."/>
            <person name="Sparks H."/>
            <person name="Anderson J."/>
            <person name="Bakaric R."/>
            <person name="Luria V."/>
            <person name="Karger A."/>
            <person name="Kirschner M.W."/>
            <person name="Durand P.M."/>
            <person name="Michod R.E."/>
            <person name="Nozaki H."/>
            <person name="Olson B.J."/>
        </authorList>
    </citation>
    <scope>NUCLEOTIDE SEQUENCE [LARGE SCALE GENOMIC DNA]</scope>
    <source>
        <strain evidence="3">NIES-2863</strain>
    </source>
</reference>
<protein>
    <submittedName>
        <fullName evidence="2">Uncharacterized protein</fullName>
    </submittedName>
</protein>
<dbReference type="InterPro" id="IPR011990">
    <property type="entry name" value="TPR-like_helical_dom_sf"/>
</dbReference>
<keyword evidence="1" id="KW-0802">TPR repeat</keyword>
<dbReference type="Pfam" id="PF13432">
    <property type="entry name" value="TPR_16"/>
    <property type="match status" value="1"/>
</dbReference>
<evidence type="ECO:0000313" key="2">
    <source>
        <dbReference type="EMBL" id="KXZ46140.1"/>
    </source>
</evidence>
<dbReference type="STRING" id="33097.A0A150G9W6"/>
<proteinExistence type="predicted"/>
<dbReference type="SUPFAM" id="SSF48452">
    <property type="entry name" value="TPR-like"/>
    <property type="match status" value="1"/>
</dbReference>
<organism evidence="2 3">
    <name type="scientific">Gonium pectorale</name>
    <name type="common">Green alga</name>
    <dbReference type="NCBI Taxonomy" id="33097"/>
    <lineage>
        <taxon>Eukaryota</taxon>
        <taxon>Viridiplantae</taxon>
        <taxon>Chlorophyta</taxon>
        <taxon>core chlorophytes</taxon>
        <taxon>Chlorophyceae</taxon>
        <taxon>CS clade</taxon>
        <taxon>Chlamydomonadales</taxon>
        <taxon>Volvocaceae</taxon>
        <taxon>Gonium</taxon>
    </lineage>
</organism>
<dbReference type="Proteomes" id="UP000075714">
    <property type="component" value="Unassembled WGS sequence"/>
</dbReference>
<dbReference type="InterPro" id="IPR019734">
    <property type="entry name" value="TPR_rpt"/>
</dbReference>
<sequence length="145" mass="15855">MPGAPHTGEEEQALFDEACSLHASGQELPRAESLYRSVLAVQPRHAAALHQLGALLTQVYGKDKLDEAHRLITAAVQLLPSSAKFRNSLGLVLQAGGRWREAADAFERANEKDPMNVQIMMNLARALREVGRQQRAAEVYGAVTK</sequence>
<gene>
    <name evidence="2" type="ORF">GPECTOR_46g209</name>
</gene>
<keyword evidence="3" id="KW-1185">Reference proteome</keyword>
<feature type="repeat" description="TPR" evidence="1">
    <location>
        <begin position="83"/>
        <end position="116"/>
    </location>
</feature>
<comment type="caution">
    <text evidence="2">The sequence shown here is derived from an EMBL/GenBank/DDBJ whole genome shotgun (WGS) entry which is preliminary data.</text>
</comment>
<dbReference type="PROSITE" id="PS50005">
    <property type="entry name" value="TPR"/>
    <property type="match status" value="1"/>
</dbReference>